<dbReference type="OrthoDB" id="6159137at2759"/>
<feature type="compositionally biased region" description="Polar residues" evidence="2">
    <location>
        <begin position="1"/>
        <end position="15"/>
    </location>
</feature>
<feature type="compositionally biased region" description="Basic and acidic residues" evidence="2">
    <location>
        <begin position="161"/>
        <end position="171"/>
    </location>
</feature>
<feature type="compositionally biased region" description="Low complexity" evidence="2">
    <location>
        <begin position="263"/>
        <end position="275"/>
    </location>
</feature>
<dbReference type="AlphaFoldDB" id="A0A9N9G5R5"/>
<dbReference type="SMART" id="SM00360">
    <property type="entry name" value="RRM"/>
    <property type="match status" value="1"/>
</dbReference>
<feature type="region of interest" description="Disordered" evidence="2">
    <location>
        <begin position="1"/>
        <end position="103"/>
    </location>
</feature>
<keyword evidence="1" id="KW-0694">RNA-binding</keyword>
<feature type="region of interest" description="Disordered" evidence="2">
    <location>
        <begin position="150"/>
        <end position="275"/>
    </location>
</feature>
<sequence length="275" mass="32988">MSEADAQNGSDSFSQGGHEERHRDRHIPEDRHREEREDRHRDRHHDERHEDRHSDRRDDRRSPASRSRSRSPRRSSRSPRERSRSSEEDDINPGNNLFVTGLSIRTEDRDLEEVFSKFGKVSKAQIMYDPHTRESRGFGFVTMDTTDEADAAKEGVSGTEIHGRVVTVEKARRSKARTPTPGRYYGPPKRREPRRVDRFDPRYEYRSYDRYERPPRGYGRDPYYDRAYDRPYYDRGYDRGYERGYDRSYDRAYERDRRPPPAARYDPYTRPRSPY</sequence>
<evidence type="ECO:0000313" key="4">
    <source>
        <dbReference type="EMBL" id="CAG8586807.1"/>
    </source>
</evidence>
<dbReference type="PROSITE" id="PS50102">
    <property type="entry name" value="RRM"/>
    <property type="match status" value="1"/>
</dbReference>
<evidence type="ECO:0000259" key="3">
    <source>
        <dbReference type="PROSITE" id="PS50102"/>
    </source>
</evidence>
<dbReference type="Proteomes" id="UP000789831">
    <property type="component" value="Unassembled WGS sequence"/>
</dbReference>
<dbReference type="InterPro" id="IPR012677">
    <property type="entry name" value="Nucleotide-bd_a/b_plait_sf"/>
</dbReference>
<evidence type="ECO:0000256" key="1">
    <source>
        <dbReference type="PROSITE-ProRule" id="PRU00176"/>
    </source>
</evidence>
<reference evidence="4" key="1">
    <citation type="submission" date="2021-06" db="EMBL/GenBank/DDBJ databases">
        <authorList>
            <person name="Kallberg Y."/>
            <person name="Tangrot J."/>
            <person name="Rosling A."/>
        </authorList>
    </citation>
    <scope>NUCLEOTIDE SEQUENCE</scope>
    <source>
        <strain evidence="4">MT106</strain>
    </source>
</reference>
<dbReference type="InterPro" id="IPR050441">
    <property type="entry name" value="RBM"/>
</dbReference>
<comment type="caution">
    <text evidence="4">The sequence shown here is derived from an EMBL/GenBank/DDBJ whole genome shotgun (WGS) entry which is preliminary data.</text>
</comment>
<feature type="compositionally biased region" description="Basic and acidic residues" evidence="2">
    <location>
        <begin position="17"/>
        <end position="62"/>
    </location>
</feature>
<dbReference type="PANTHER" id="PTHR48034">
    <property type="entry name" value="TRANSFORMER-2 SEX-DETERMINING PROTEIN-RELATED"/>
    <property type="match status" value="1"/>
</dbReference>
<dbReference type="Pfam" id="PF00076">
    <property type="entry name" value="RRM_1"/>
    <property type="match status" value="1"/>
</dbReference>
<dbReference type="InterPro" id="IPR000504">
    <property type="entry name" value="RRM_dom"/>
</dbReference>
<keyword evidence="5" id="KW-1185">Reference proteome</keyword>
<feature type="domain" description="RRM" evidence="3">
    <location>
        <begin position="95"/>
        <end position="173"/>
    </location>
</feature>
<dbReference type="GO" id="GO:0003723">
    <property type="term" value="F:RNA binding"/>
    <property type="evidence" value="ECO:0007669"/>
    <property type="project" value="UniProtKB-UniRule"/>
</dbReference>
<feature type="compositionally biased region" description="Basic and acidic residues" evidence="2">
    <location>
        <begin position="194"/>
        <end position="259"/>
    </location>
</feature>
<dbReference type="EMBL" id="CAJVPL010001770">
    <property type="protein sequence ID" value="CAG8586807.1"/>
    <property type="molecule type" value="Genomic_DNA"/>
</dbReference>
<dbReference type="InterPro" id="IPR035979">
    <property type="entry name" value="RBD_domain_sf"/>
</dbReference>
<feature type="compositionally biased region" description="Basic residues" evidence="2">
    <location>
        <begin position="67"/>
        <end position="77"/>
    </location>
</feature>
<gene>
    <name evidence="4" type="ORF">AGERDE_LOCUS8408</name>
</gene>
<proteinExistence type="predicted"/>
<name>A0A9N9G5R5_9GLOM</name>
<dbReference type="Gene3D" id="3.30.70.330">
    <property type="match status" value="1"/>
</dbReference>
<accession>A0A9N9G5R5</accession>
<evidence type="ECO:0000256" key="2">
    <source>
        <dbReference type="SAM" id="MobiDB-lite"/>
    </source>
</evidence>
<dbReference type="SUPFAM" id="SSF54928">
    <property type="entry name" value="RNA-binding domain, RBD"/>
    <property type="match status" value="1"/>
</dbReference>
<organism evidence="4 5">
    <name type="scientific">Ambispora gerdemannii</name>
    <dbReference type="NCBI Taxonomy" id="144530"/>
    <lineage>
        <taxon>Eukaryota</taxon>
        <taxon>Fungi</taxon>
        <taxon>Fungi incertae sedis</taxon>
        <taxon>Mucoromycota</taxon>
        <taxon>Glomeromycotina</taxon>
        <taxon>Glomeromycetes</taxon>
        <taxon>Archaeosporales</taxon>
        <taxon>Ambisporaceae</taxon>
        <taxon>Ambispora</taxon>
    </lineage>
</organism>
<protein>
    <submittedName>
        <fullName evidence="4">9153_t:CDS:1</fullName>
    </submittedName>
</protein>
<evidence type="ECO:0000313" key="5">
    <source>
        <dbReference type="Proteomes" id="UP000789831"/>
    </source>
</evidence>